<dbReference type="Proteomes" id="UP000217790">
    <property type="component" value="Unassembled WGS sequence"/>
</dbReference>
<dbReference type="InParanoid" id="A0A2H3CUZ7"/>
<gene>
    <name evidence="1" type="ORF">ARMGADRAFT_1035103</name>
</gene>
<proteinExistence type="predicted"/>
<keyword evidence="2" id="KW-1185">Reference proteome</keyword>
<reference evidence="2" key="1">
    <citation type="journal article" date="2017" name="Nat. Ecol. Evol.">
        <title>Genome expansion and lineage-specific genetic innovations in the forest pathogenic fungi Armillaria.</title>
        <authorList>
            <person name="Sipos G."/>
            <person name="Prasanna A.N."/>
            <person name="Walter M.C."/>
            <person name="O'Connor E."/>
            <person name="Balint B."/>
            <person name="Krizsan K."/>
            <person name="Kiss B."/>
            <person name="Hess J."/>
            <person name="Varga T."/>
            <person name="Slot J."/>
            <person name="Riley R."/>
            <person name="Boka B."/>
            <person name="Rigling D."/>
            <person name="Barry K."/>
            <person name="Lee J."/>
            <person name="Mihaltcheva S."/>
            <person name="LaButti K."/>
            <person name="Lipzen A."/>
            <person name="Waldron R."/>
            <person name="Moloney N.M."/>
            <person name="Sperisen C."/>
            <person name="Kredics L."/>
            <person name="Vagvoelgyi C."/>
            <person name="Patrignani A."/>
            <person name="Fitzpatrick D."/>
            <person name="Nagy I."/>
            <person name="Doyle S."/>
            <person name="Anderson J.B."/>
            <person name="Grigoriev I.V."/>
            <person name="Gueldener U."/>
            <person name="Muensterkoetter M."/>
            <person name="Nagy L.G."/>
        </authorList>
    </citation>
    <scope>NUCLEOTIDE SEQUENCE [LARGE SCALE GENOMIC DNA]</scope>
    <source>
        <strain evidence="2">Ar21-2</strain>
    </source>
</reference>
<sequence>MSGRLKFRRQSSVAARSFAVAALLANFRPDPASKDLIQFLVFHSHLGSQLVDPSDFRSLCTFVEFAHSRLLISSSRSPTRWHMPTSDINDEVLARSGRWSSFFVPHEEKFDSRSH</sequence>
<organism evidence="1 2">
    <name type="scientific">Armillaria gallica</name>
    <name type="common">Bulbous honey fungus</name>
    <name type="synonym">Armillaria bulbosa</name>
    <dbReference type="NCBI Taxonomy" id="47427"/>
    <lineage>
        <taxon>Eukaryota</taxon>
        <taxon>Fungi</taxon>
        <taxon>Dikarya</taxon>
        <taxon>Basidiomycota</taxon>
        <taxon>Agaricomycotina</taxon>
        <taxon>Agaricomycetes</taxon>
        <taxon>Agaricomycetidae</taxon>
        <taxon>Agaricales</taxon>
        <taxon>Marasmiineae</taxon>
        <taxon>Physalacriaceae</taxon>
        <taxon>Armillaria</taxon>
    </lineage>
</organism>
<name>A0A2H3CUZ7_ARMGA</name>
<evidence type="ECO:0000313" key="2">
    <source>
        <dbReference type="Proteomes" id="UP000217790"/>
    </source>
</evidence>
<accession>A0A2H3CUZ7</accession>
<evidence type="ECO:0000313" key="1">
    <source>
        <dbReference type="EMBL" id="PBK86861.1"/>
    </source>
</evidence>
<dbReference type="EMBL" id="KZ293681">
    <property type="protein sequence ID" value="PBK86861.1"/>
    <property type="molecule type" value="Genomic_DNA"/>
</dbReference>
<dbReference type="AlphaFoldDB" id="A0A2H3CUZ7"/>
<protein>
    <submittedName>
        <fullName evidence="1">Uncharacterized protein</fullName>
    </submittedName>
</protein>